<dbReference type="WBParaSite" id="SSTP_0000933100.1">
    <property type="protein sequence ID" value="SSTP_0000933100.1"/>
    <property type="gene ID" value="SSTP_0000933100"/>
</dbReference>
<dbReference type="AlphaFoldDB" id="A0A0K0EIM5"/>
<keyword evidence="1" id="KW-0732">Signal</keyword>
<evidence type="ECO:0000256" key="1">
    <source>
        <dbReference type="SAM" id="SignalP"/>
    </source>
</evidence>
<accession>A0A0K0EIM5</accession>
<proteinExistence type="predicted"/>
<sequence>MHFIAYCSIFLIFLSQFSLQKVEAYENLQDQVDSLLKMAKDLEDKTKTFQTVKPRRTKRDFYETFGHDNWERKTLGRKYDDIKEKLSRLDPSAFRGRV</sequence>
<feature type="chain" id="PRO_5005328363" evidence="1">
    <location>
        <begin position="25"/>
        <end position="98"/>
    </location>
</feature>
<feature type="signal peptide" evidence="1">
    <location>
        <begin position="1"/>
        <end position="24"/>
    </location>
</feature>
<organism evidence="2">
    <name type="scientific">Strongyloides stercoralis</name>
    <name type="common">Threadworm</name>
    <dbReference type="NCBI Taxonomy" id="6248"/>
    <lineage>
        <taxon>Eukaryota</taxon>
        <taxon>Metazoa</taxon>
        <taxon>Ecdysozoa</taxon>
        <taxon>Nematoda</taxon>
        <taxon>Chromadorea</taxon>
        <taxon>Rhabditida</taxon>
        <taxon>Tylenchina</taxon>
        <taxon>Panagrolaimomorpha</taxon>
        <taxon>Strongyloidoidea</taxon>
        <taxon>Strongyloididae</taxon>
        <taxon>Strongyloides</taxon>
    </lineage>
</organism>
<reference evidence="2" key="1">
    <citation type="submission" date="2015-08" db="UniProtKB">
        <authorList>
            <consortium name="WormBaseParasite"/>
        </authorList>
    </citation>
    <scope>IDENTIFICATION</scope>
</reference>
<protein>
    <submittedName>
        <fullName evidence="2">Secreted protein</fullName>
    </submittedName>
</protein>
<evidence type="ECO:0000313" key="2">
    <source>
        <dbReference type="WBParaSite" id="SSTP_0000933100.1"/>
    </source>
</evidence>
<name>A0A0K0EIM5_STRER</name>